<feature type="region of interest" description="Disordered" evidence="1">
    <location>
        <begin position="1"/>
        <end position="20"/>
    </location>
</feature>
<evidence type="ECO:0000256" key="1">
    <source>
        <dbReference type="SAM" id="MobiDB-lite"/>
    </source>
</evidence>
<dbReference type="OrthoDB" id="3640665at2759"/>
<dbReference type="Pfam" id="PF20150">
    <property type="entry name" value="2EXR"/>
    <property type="match status" value="1"/>
</dbReference>
<name>A0A2S6CCU5_9PEZI</name>
<organism evidence="3 4">
    <name type="scientific">Cercospora berteroae</name>
    <dbReference type="NCBI Taxonomy" id="357750"/>
    <lineage>
        <taxon>Eukaryota</taxon>
        <taxon>Fungi</taxon>
        <taxon>Dikarya</taxon>
        <taxon>Ascomycota</taxon>
        <taxon>Pezizomycotina</taxon>
        <taxon>Dothideomycetes</taxon>
        <taxon>Dothideomycetidae</taxon>
        <taxon>Mycosphaerellales</taxon>
        <taxon>Mycosphaerellaceae</taxon>
        <taxon>Cercospora</taxon>
    </lineage>
</organism>
<evidence type="ECO:0000313" key="3">
    <source>
        <dbReference type="EMBL" id="PPJ57544.1"/>
    </source>
</evidence>
<comment type="caution">
    <text evidence="3">The sequence shown here is derived from an EMBL/GenBank/DDBJ whole genome shotgun (WGS) entry which is preliminary data.</text>
</comment>
<dbReference type="AlphaFoldDB" id="A0A2S6CCU5"/>
<keyword evidence="4" id="KW-1185">Reference proteome</keyword>
<reference evidence="4" key="1">
    <citation type="journal article" date="2017" name="bioRxiv">
        <title>Conservation of a gene cluster reveals novel cercosporin biosynthetic mechanisms and extends production to the genus Colletotrichum.</title>
        <authorList>
            <person name="de Jonge R."/>
            <person name="Ebert M.K."/>
            <person name="Huitt-Roehl C.R."/>
            <person name="Pal P."/>
            <person name="Suttle J.C."/>
            <person name="Spanner R.E."/>
            <person name="Neubauer J.D."/>
            <person name="Jurick W.M.II."/>
            <person name="Stott K.A."/>
            <person name="Secor G.A."/>
            <person name="Thomma B.P.H.J."/>
            <person name="Van de Peer Y."/>
            <person name="Townsend C.A."/>
            <person name="Bolton M.D."/>
        </authorList>
    </citation>
    <scope>NUCLEOTIDE SEQUENCE [LARGE SCALE GENOMIC DNA]</scope>
    <source>
        <strain evidence="4">CBS538.71</strain>
    </source>
</reference>
<dbReference type="EMBL" id="PNEN01000492">
    <property type="protein sequence ID" value="PPJ57544.1"/>
    <property type="molecule type" value="Genomic_DNA"/>
</dbReference>
<gene>
    <name evidence="3" type="ORF">CBER1_06249</name>
</gene>
<evidence type="ECO:0000259" key="2">
    <source>
        <dbReference type="Pfam" id="PF20150"/>
    </source>
</evidence>
<protein>
    <recommendedName>
        <fullName evidence="2">2EXR domain-containing protein</fullName>
    </recommendedName>
</protein>
<evidence type="ECO:0000313" key="4">
    <source>
        <dbReference type="Proteomes" id="UP000237631"/>
    </source>
</evidence>
<dbReference type="Proteomes" id="UP000237631">
    <property type="component" value="Unassembled WGS sequence"/>
</dbReference>
<proteinExistence type="predicted"/>
<dbReference type="InterPro" id="IPR045518">
    <property type="entry name" value="2EXR"/>
</dbReference>
<feature type="domain" description="2EXR" evidence="2">
    <location>
        <begin position="83"/>
        <end position="143"/>
    </location>
</feature>
<accession>A0A2S6CCU5</accession>
<sequence length="264" mass="29574">MLRHQNNDGAHQPARDSSINNSLVAENMESRPASLANSVAHAEGDNAISSSVSAACTTKNLTWSDTIESASDNGSRSLENLLQALPQELQDMILRFTIITSPSIVHIETKSYRPPPVLQINRATRAIAAEYYYSQTVFACIHESHDNIKFIRWLRSIPAQHRALINRIRILPVLAFPRHAIATTFENWQIVRLSETQAELAQMWCIIAYAGLESGMKSLKVILLADCPLREEHGVIQTELLSRTEIKSKLRELGMSESDSEEEE</sequence>